<evidence type="ECO:0000313" key="13">
    <source>
        <dbReference type="EMBL" id="EFO79144.1"/>
    </source>
</evidence>
<dbReference type="PANTHER" id="PTHR43065">
    <property type="entry name" value="SENSOR HISTIDINE KINASE"/>
    <property type="match status" value="1"/>
</dbReference>
<evidence type="ECO:0000256" key="6">
    <source>
        <dbReference type="ARBA" id="ARBA00022777"/>
    </source>
</evidence>
<dbReference type="InterPro" id="IPR003661">
    <property type="entry name" value="HisK_dim/P_dom"/>
</dbReference>
<dbReference type="InterPro" id="IPR003018">
    <property type="entry name" value="GAF"/>
</dbReference>
<dbReference type="SUPFAM" id="SSF47384">
    <property type="entry name" value="Homodimeric domain of signal transducing histidine kinase"/>
    <property type="match status" value="1"/>
</dbReference>
<feature type="modified residue" description="4-aspartylphosphate" evidence="9">
    <location>
        <position position="724"/>
    </location>
</feature>
<reference evidence="13 14" key="1">
    <citation type="journal article" date="2011" name="J. Bacteriol.">
        <title>Draft genome sequence of the anoxygenic filamentous phototrophic bacterium Oscillochloris trichoides subsp. DG-6.</title>
        <authorList>
            <person name="Kuznetsov B.B."/>
            <person name="Ivanovsky R.N."/>
            <person name="Keppen O.I."/>
            <person name="Sukhacheva M.V."/>
            <person name="Bumazhkin B.K."/>
            <person name="Patutina E.O."/>
            <person name="Beletsky A.V."/>
            <person name="Mardanov A.V."/>
            <person name="Baslerov R.V."/>
            <person name="Panteleeva A.N."/>
            <person name="Kolganova T.V."/>
            <person name="Ravin N.V."/>
            <person name="Skryabin K.G."/>
        </authorList>
    </citation>
    <scope>NUCLEOTIDE SEQUENCE [LARGE SCALE GENOMIC DNA]</scope>
    <source>
        <strain evidence="13 14">DG-6</strain>
    </source>
</reference>
<evidence type="ECO:0000256" key="3">
    <source>
        <dbReference type="ARBA" id="ARBA00022553"/>
    </source>
</evidence>
<dbReference type="GO" id="GO:0000155">
    <property type="term" value="F:phosphorelay sensor kinase activity"/>
    <property type="evidence" value="ECO:0007669"/>
    <property type="project" value="InterPro"/>
</dbReference>
<dbReference type="SUPFAM" id="SSF55874">
    <property type="entry name" value="ATPase domain of HSP90 chaperone/DNA topoisomerase II/histidine kinase"/>
    <property type="match status" value="1"/>
</dbReference>
<evidence type="ECO:0000259" key="12">
    <source>
        <dbReference type="PROSITE" id="PS50110"/>
    </source>
</evidence>
<dbReference type="EMBL" id="ADVR01000122">
    <property type="protein sequence ID" value="EFO79144.1"/>
    <property type="molecule type" value="Genomic_DNA"/>
</dbReference>
<evidence type="ECO:0000256" key="2">
    <source>
        <dbReference type="ARBA" id="ARBA00012438"/>
    </source>
</evidence>
<dbReference type="SMART" id="SM00388">
    <property type="entry name" value="HisKA"/>
    <property type="match status" value="1"/>
</dbReference>
<dbReference type="Gene3D" id="3.30.450.40">
    <property type="match status" value="1"/>
</dbReference>
<dbReference type="Pfam" id="PF00072">
    <property type="entry name" value="Response_reg"/>
    <property type="match status" value="1"/>
</dbReference>
<dbReference type="PROSITE" id="PS50110">
    <property type="entry name" value="RESPONSE_REGULATORY"/>
    <property type="match status" value="1"/>
</dbReference>
<feature type="domain" description="Response regulatory" evidence="12">
    <location>
        <begin position="675"/>
        <end position="789"/>
    </location>
</feature>
<dbReference type="SMART" id="SM00448">
    <property type="entry name" value="REC"/>
    <property type="match status" value="1"/>
</dbReference>
<dbReference type="InterPro" id="IPR029016">
    <property type="entry name" value="GAF-like_dom_sf"/>
</dbReference>
<dbReference type="Pfam" id="PF02518">
    <property type="entry name" value="HATPase_c"/>
    <property type="match status" value="1"/>
</dbReference>
<dbReference type="InterPro" id="IPR005467">
    <property type="entry name" value="His_kinase_dom"/>
</dbReference>
<dbReference type="EC" id="2.7.13.3" evidence="2"/>
<dbReference type="InterPro" id="IPR036890">
    <property type="entry name" value="HATPase_C_sf"/>
</dbReference>
<dbReference type="AlphaFoldDB" id="E1II26"/>
<proteinExistence type="predicted"/>
<dbReference type="SMART" id="SM00065">
    <property type="entry name" value="GAF"/>
    <property type="match status" value="1"/>
</dbReference>
<keyword evidence="3 9" id="KW-0597">Phosphoprotein</keyword>
<comment type="catalytic activity">
    <reaction evidence="1">
        <text>ATP + protein L-histidine = ADP + protein N-phospho-L-histidine.</text>
        <dbReference type="EC" id="2.7.13.3"/>
    </reaction>
</comment>
<dbReference type="SUPFAM" id="SSF52172">
    <property type="entry name" value="CheY-like"/>
    <property type="match status" value="1"/>
</dbReference>
<dbReference type="InterPro" id="IPR004358">
    <property type="entry name" value="Sig_transdc_His_kin-like_C"/>
</dbReference>
<dbReference type="Pfam" id="PF00512">
    <property type="entry name" value="HisKA"/>
    <property type="match status" value="1"/>
</dbReference>
<accession>E1II26</accession>
<organism evidence="13 14">
    <name type="scientific">Oscillochloris trichoides DG-6</name>
    <dbReference type="NCBI Taxonomy" id="765420"/>
    <lineage>
        <taxon>Bacteria</taxon>
        <taxon>Bacillati</taxon>
        <taxon>Chloroflexota</taxon>
        <taxon>Chloroflexia</taxon>
        <taxon>Chloroflexales</taxon>
        <taxon>Chloroflexineae</taxon>
        <taxon>Oscillochloridaceae</taxon>
        <taxon>Oscillochloris</taxon>
    </lineage>
</organism>
<name>E1II26_9CHLR</name>
<dbReference type="Proteomes" id="UP000054010">
    <property type="component" value="Unassembled WGS sequence"/>
</dbReference>
<dbReference type="Gene3D" id="1.10.287.130">
    <property type="match status" value="1"/>
</dbReference>
<keyword evidence="7" id="KW-0067">ATP-binding</keyword>
<evidence type="ECO:0000259" key="11">
    <source>
        <dbReference type="PROSITE" id="PS50109"/>
    </source>
</evidence>
<dbReference type="eggNOG" id="COG4191">
    <property type="taxonomic scope" value="Bacteria"/>
</dbReference>
<gene>
    <name evidence="13" type="ORF">OSCT_2977</name>
</gene>
<feature type="transmembrane region" description="Helical" evidence="10">
    <location>
        <begin position="109"/>
        <end position="134"/>
    </location>
</feature>
<evidence type="ECO:0000256" key="5">
    <source>
        <dbReference type="ARBA" id="ARBA00022741"/>
    </source>
</evidence>
<evidence type="ECO:0000256" key="9">
    <source>
        <dbReference type="PROSITE-ProRule" id="PRU00169"/>
    </source>
</evidence>
<dbReference type="SMART" id="SM00387">
    <property type="entry name" value="HATPase_c"/>
    <property type="match status" value="1"/>
</dbReference>
<dbReference type="InterPro" id="IPR001789">
    <property type="entry name" value="Sig_transdc_resp-reg_receiver"/>
</dbReference>
<keyword evidence="6 13" id="KW-0418">Kinase</keyword>
<dbReference type="InterPro" id="IPR003594">
    <property type="entry name" value="HATPase_dom"/>
</dbReference>
<dbReference type="PANTHER" id="PTHR43065:SF46">
    <property type="entry name" value="C4-DICARBOXYLATE TRANSPORT SENSOR PROTEIN DCTB"/>
    <property type="match status" value="1"/>
</dbReference>
<keyword evidence="5" id="KW-0547">Nucleotide-binding</keyword>
<sequence>MPQIEFPALPQRAQSYLIGLWATAIILSLITALFYPRGGIQLIDVLSTLIFAGMLMGADLLAFDVKQGRSLSISMALLIAGVTALGWPLMLAVVLVGSISAGVAHERTWWQISTLIAVRMIGILISTGIALLHLGSAFFDVGVGRLPYTTITSLLALLFTGAIIYALDLAAEGGFAMFAAGKAPHEVLRVRSDEVRWHVLMLAPLGGLMATLWEISGFAFMLGIVPVVVFQMALANQGRMLNYTTDLQALSAKSSDLNTKLEHLQSLMMALISTRDVPAMLELLCHRLAVLMNASNGWVVLIDDLQRPVLVAAHNLPVPMEGDVAIPVPFPHSYEIVLARQRVMMFTDQYTQTLAPLPALTQNVYWNAIVCIPLVEEQRVMGAICLTFPEARSLLDEEQRILMTFARQAAMVIQNAQLFRRVQESQAELIQSSKLAALGTFAAGIAHEFNNLLGGMLGYAQLGLSSPDDTTKNESLKVVVDTCKRGKSITGSLLTFARRGEPRREMADLSDAVRGTVTLMEIELRKHQISIVQKIEPVPLTICDPGQISQVVLNFLTNARDAMKPAGGTLTVRLSSDEQRITLSISDTGCGIPDAIRDKILEPFVTTKGALGGSTTPGTGLGLSVSYGIVQSHGGTLEVESSPGQGTTMIMHLPITANATDLPDAPPVVEVPNLNLLVVDDDRRIGQSLQVLLERIGHSVTICTDALSALDSYKSRRFDLVLTDLAMPGTNGIELLRQLRSYDPKVRVLLFTGQVLPNLIEEAQRAGAAGVLRKPFELKEVLGAIQQAYKKD</sequence>
<dbReference type="HOGENOM" id="CLU_019394_0_0_0"/>
<dbReference type="CDD" id="cd00156">
    <property type="entry name" value="REC"/>
    <property type="match status" value="1"/>
</dbReference>
<dbReference type="CDD" id="cd00082">
    <property type="entry name" value="HisKA"/>
    <property type="match status" value="1"/>
</dbReference>
<evidence type="ECO:0000256" key="8">
    <source>
        <dbReference type="ARBA" id="ARBA00023012"/>
    </source>
</evidence>
<evidence type="ECO:0000256" key="7">
    <source>
        <dbReference type="ARBA" id="ARBA00022840"/>
    </source>
</evidence>
<dbReference type="Gene3D" id="3.30.565.10">
    <property type="entry name" value="Histidine kinase-like ATPase, C-terminal domain"/>
    <property type="match status" value="1"/>
</dbReference>
<feature type="transmembrane region" description="Helical" evidence="10">
    <location>
        <begin position="210"/>
        <end position="230"/>
    </location>
</feature>
<keyword evidence="10" id="KW-0472">Membrane</keyword>
<keyword evidence="10" id="KW-0812">Transmembrane</keyword>
<feature type="transmembrane region" description="Helical" evidence="10">
    <location>
        <begin position="146"/>
        <end position="167"/>
    </location>
</feature>
<keyword evidence="10" id="KW-1133">Transmembrane helix</keyword>
<evidence type="ECO:0000256" key="4">
    <source>
        <dbReference type="ARBA" id="ARBA00022679"/>
    </source>
</evidence>
<dbReference type="GO" id="GO:0005524">
    <property type="term" value="F:ATP binding"/>
    <property type="evidence" value="ECO:0007669"/>
    <property type="project" value="UniProtKB-KW"/>
</dbReference>
<evidence type="ECO:0000256" key="10">
    <source>
        <dbReference type="SAM" id="Phobius"/>
    </source>
</evidence>
<evidence type="ECO:0000256" key="1">
    <source>
        <dbReference type="ARBA" id="ARBA00000085"/>
    </source>
</evidence>
<feature type="transmembrane region" description="Helical" evidence="10">
    <location>
        <begin position="75"/>
        <end position="103"/>
    </location>
</feature>
<dbReference type="PROSITE" id="PS50109">
    <property type="entry name" value="HIS_KIN"/>
    <property type="match status" value="1"/>
</dbReference>
<keyword evidence="8" id="KW-0902">Two-component regulatory system</keyword>
<comment type="caution">
    <text evidence="13">The sequence shown here is derived from an EMBL/GenBank/DDBJ whole genome shotgun (WGS) entry which is preliminary data.</text>
</comment>
<feature type="transmembrane region" description="Helical" evidence="10">
    <location>
        <begin position="16"/>
        <end position="35"/>
    </location>
</feature>
<dbReference type="InterPro" id="IPR036097">
    <property type="entry name" value="HisK_dim/P_sf"/>
</dbReference>
<evidence type="ECO:0000313" key="14">
    <source>
        <dbReference type="Proteomes" id="UP000054010"/>
    </source>
</evidence>
<dbReference type="STRING" id="765420.OSCT_2977"/>
<protein>
    <recommendedName>
        <fullName evidence="2">histidine kinase</fullName>
        <ecNumber evidence="2">2.7.13.3</ecNumber>
    </recommendedName>
</protein>
<feature type="domain" description="Histidine kinase" evidence="11">
    <location>
        <begin position="444"/>
        <end position="657"/>
    </location>
</feature>
<keyword evidence="4" id="KW-0808">Transferase</keyword>
<dbReference type="SUPFAM" id="SSF55781">
    <property type="entry name" value="GAF domain-like"/>
    <property type="match status" value="1"/>
</dbReference>
<keyword evidence="14" id="KW-1185">Reference proteome</keyword>
<dbReference type="Gene3D" id="3.40.50.2300">
    <property type="match status" value="1"/>
</dbReference>
<feature type="transmembrane region" description="Helical" evidence="10">
    <location>
        <begin position="41"/>
        <end position="63"/>
    </location>
</feature>
<dbReference type="Pfam" id="PF13185">
    <property type="entry name" value="GAF_2"/>
    <property type="match status" value="1"/>
</dbReference>
<dbReference type="PRINTS" id="PR00344">
    <property type="entry name" value="BCTRLSENSOR"/>
</dbReference>
<dbReference type="InterPro" id="IPR011006">
    <property type="entry name" value="CheY-like_superfamily"/>
</dbReference>